<dbReference type="EMBL" id="CM027681">
    <property type="protein sequence ID" value="KAG0544670.1"/>
    <property type="molecule type" value="Genomic_DNA"/>
</dbReference>
<feature type="signal peptide" evidence="3">
    <location>
        <begin position="1"/>
        <end position="24"/>
    </location>
</feature>
<dbReference type="OMA" id="ISHCEMG"/>
<proteinExistence type="predicted"/>
<dbReference type="Gene3D" id="2.60.40.420">
    <property type="entry name" value="Cupredoxins - blue copper proteins"/>
    <property type="match status" value="1"/>
</dbReference>
<dbReference type="Gramene" id="EER99274">
    <property type="protein sequence ID" value="EER99274"/>
    <property type="gene ID" value="SORBI_3002G281100"/>
</dbReference>
<evidence type="ECO:0000313" key="5">
    <source>
        <dbReference type="EMBL" id="KAG0544670.1"/>
    </source>
</evidence>
<evidence type="ECO:0000256" key="3">
    <source>
        <dbReference type="SAM" id="SignalP"/>
    </source>
</evidence>
<dbReference type="AlphaFoldDB" id="A0A921RRU7"/>
<dbReference type="CDD" id="cd04216">
    <property type="entry name" value="Phytocyanin"/>
    <property type="match status" value="1"/>
</dbReference>
<dbReference type="InterPro" id="IPR008972">
    <property type="entry name" value="Cupredoxin"/>
</dbReference>
<dbReference type="GO" id="GO:0009055">
    <property type="term" value="F:electron transfer activity"/>
    <property type="evidence" value="ECO:0007669"/>
    <property type="project" value="InterPro"/>
</dbReference>
<sequence length="182" mass="19480">MGATSLSSRTAAAILHLVLLLAAARRHGATDYTVGDSAGWTIGPNYLTWSQKYNFTAGDTLVFDYVKEQHNVYQVTQDEFRTCEPPANQTKGVWATGHDLVNLTAPGDYYFLCNVAGHCLGGMKFSIAVVAPAPPPPPSPPPPALPPQPPSSGGTPWIARRPAWPEVTRIPFLAAIGLLFLA</sequence>
<evidence type="ECO:0000313" key="6">
    <source>
        <dbReference type="Proteomes" id="UP000807115"/>
    </source>
</evidence>
<keyword evidence="1" id="KW-0479">Metal-binding</keyword>
<protein>
    <recommendedName>
        <fullName evidence="4">Phytocyanin domain-containing protein</fullName>
    </recommendedName>
</protein>
<gene>
    <name evidence="5" type="ORF">BDA96_02G296000</name>
</gene>
<reference evidence="5" key="1">
    <citation type="journal article" date="2019" name="BMC Genomics">
        <title>A new reference genome for Sorghum bicolor reveals high levels of sequence similarity between sweet and grain genotypes: implications for the genetics of sugar metabolism.</title>
        <authorList>
            <person name="Cooper E.A."/>
            <person name="Brenton Z.W."/>
            <person name="Flinn B.S."/>
            <person name="Jenkins J."/>
            <person name="Shu S."/>
            <person name="Flowers D."/>
            <person name="Luo F."/>
            <person name="Wang Y."/>
            <person name="Xia P."/>
            <person name="Barry K."/>
            <person name="Daum C."/>
            <person name="Lipzen A."/>
            <person name="Yoshinaga Y."/>
            <person name="Schmutz J."/>
            <person name="Saski C."/>
            <person name="Vermerris W."/>
            <person name="Kresovich S."/>
        </authorList>
    </citation>
    <scope>NUCLEOTIDE SEQUENCE</scope>
</reference>
<dbReference type="PANTHER" id="PTHR33021">
    <property type="entry name" value="BLUE COPPER PROTEIN"/>
    <property type="match status" value="1"/>
</dbReference>
<dbReference type="InterPro" id="IPR039391">
    <property type="entry name" value="Phytocyanin-like"/>
</dbReference>
<feature type="compositionally biased region" description="Pro residues" evidence="2">
    <location>
        <begin position="135"/>
        <end position="150"/>
    </location>
</feature>
<dbReference type="InterPro" id="IPR033138">
    <property type="entry name" value="Cu_oxidase_CS"/>
</dbReference>
<evidence type="ECO:0000256" key="2">
    <source>
        <dbReference type="SAM" id="MobiDB-lite"/>
    </source>
</evidence>
<dbReference type="GO" id="GO:0046872">
    <property type="term" value="F:metal ion binding"/>
    <property type="evidence" value="ECO:0007669"/>
    <property type="project" value="UniProtKB-KW"/>
</dbReference>
<evidence type="ECO:0000256" key="1">
    <source>
        <dbReference type="ARBA" id="ARBA00022723"/>
    </source>
</evidence>
<dbReference type="SUPFAM" id="SSF49503">
    <property type="entry name" value="Cupredoxins"/>
    <property type="match status" value="1"/>
</dbReference>
<dbReference type="PANTHER" id="PTHR33021:SF179">
    <property type="entry name" value="OS09G0541100 PROTEIN"/>
    <property type="match status" value="1"/>
</dbReference>
<dbReference type="FunFam" id="2.60.40.420:FF:000074">
    <property type="entry name" value="Blue copper binding protein-like"/>
    <property type="match status" value="1"/>
</dbReference>
<dbReference type="KEGG" id="sbi:8054978"/>
<dbReference type="Pfam" id="PF02298">
    <property type="entry name" value="Cu_bind_like"/>
    <property type="match status" value="1"/>
</dbReference>
<comment type="caution">
    <text evidence="5">The sequence shown here is derived from an EMBL/GenBank/DDBJ whole genome shotgun (WGS) entry which is preliminary data.</text>
</comment>
<evidence type="ECO:0000259" key="4">
    <source>
        <dbReference type="PROSITE" id="PS51485"/>
    </source>
</evidence>
<accession>A0A921RRU7</accession>
<name>A0A921RRU7_SORBI</name>
<dbReference type="OrthoDB" id="1921208at2759"/>
<dbReference type="PROSITE" id="PS00079">
    <property type="entry name" value="MULTICOPPER_OXIDASE1"/>
    <property type="match status" value="1"/>
</dbReference>
<feature type="domain" description="Phytocyanin" evidence="4">
    <location>
        <begin position="30"/>
        <end position="131"/>
    </location>
</feature>
<organism evidence="5 6">
    <name type="scientific">Sorghum bicolor</name>
    <name type="common">Sorghum</name>
    <name type="synonym">Sorghum vulgare</name>
    <dbReference type="NCBI Taxonomy" id="4558"/>
    <lineage>
        <taxon>Eukaryota</taxon>
        <taxon>Viridiplantae</taxon>
        <taxon>Streptophyta</taxon>
        <taxon>Embryophyta</taxon>
        <taxon>Tracheophyta</taxon>
        <taxon>Spermatophyta</taxon>
        <taxon>Magnoliopsida</taxon>
        <taxon>Liliopsida</taxon>
        <taxon>Poales</taxon>
        <taxon>Poaceae</taxon>
        <taxon>PACMAD clade</taxon>
        <taxon>Panicoideae</taxon>
        <taxon>Andropogonodae</taxon>
        <taxon>Andropogoneae</taxon>
        <taxon>Sorghinae</taxon>
        <taxon>Sorghum</taxon>
    </lineage>
</organism>
<feature type="chain" id="PRO_5037456938" description="Phytocyanin domain-containing protein" evidence="3">
    <location>
        <begin position="25"/>
        <end position="182"/>
    </location>
</feature>
<feature type="region of interest" description="Disordered" evidence="2">
    <location>
        <begin position="135"/>
        <end position="158"/>
    </location>
</feature>
<dbReference type="Proteomes" id="UP000807115">
    <property type="component" value="Chromosome 2"/>
</dbReference>
<reference evidence="5" key="2">
    <citation type="submission" date="2020-10" db="EMBL/GenBank/DDBJ databases">
        <authorList>
            <person name="Cooper E.A."/>
            <person name="Brenton Z.W."/>
            <person name="Flinn B.S."/>
            <person name="Jenkins J."/>
            <person name="Shu S."/>
            <person name="Flowers D."/>
            <person name="Luo F."/>
            <person name="Wang Y."/>
            <person name="Xia P."/>
            <person name="Barry K."/>
            <person name="Daum C."/>
            <person name="Lipzen A."/>
            <person name="Yoshinaga Y."/>
            <person name="Schmutz J."/>
            <person name="Saski C."/>
            <person name="Vermerris W."/>
            <person name="Kresovich S."/>
        </authorList>
    </citation>
    <scope>NUCLEOTIDE SEQUENCE</scope>
</reference>
<dbReference type="InterPro" id="IPR003245">
    <property type="entry name" value="Phytocyanin_dom"/>
</dbReference>
<keyword evidence="3" id="KW-0732">Signal</keyword>
<dbReference type="PROSITE" id="PS51485">
    <property type="entry name" value="PHYTOCYANIN"/>
    <property type="match status" value="1"/>
</dbReference>